<dbReference type="KEGG" id="dmp:FAK_24800"/>
<accession>A0AAU9EQP1</accession>
<dbReference type="Proteomes" id="UP001366166">
    <property type="component" value="Chromosome"/>
</dbReference>
<dbReference type="RefSeq" id="WP_338599782.1">
    <property type="nucleotide sequence ID" value="NZ_AP028679.1"/>
</dbReference>
<protein>
    <submittedName>
        <fullName evidence="1">Uncharacterized protein</fullName>
    </submittedName>
</protein>
<dbReference type="EMBL" id="AP028679">
    <property type="protein sequence ID" value="BEQ15414.1"/>
    <property type="molecule type" value="Genomic_DNA"/>
</dbReference>
<organism evidence="1 2">
    <name type="scientific">Desulfoferula mesophila</name>
    <dbReference type="NCBI Taxonomy" id="3058419"/>
    <lineage>
        <taxon>Bacteria</taxon>
        <taxon>Pseudomonadati</taxon>
        <taxon>Thermodesulfobacteriota</taxon>
        <taxon>Desulfarculia</taxon>
        <taxon>Desulfarculales</taxon>
        <taxon>Desulfarculaceae</taxon>
        <taxon>Desulfoferula</taxon>
    </lineage>
</organism>
<keyword evidence="2" id="KW-1185">Reference proteome</keyword>
<reference evidence="2" key="1">
    <citation type="journal article" date="2023" name="Arch. Microbiol.">
        <title>Desulfoferula mesophilus gen. nov. sp. nov., a mesophilic sulfate-reducing bacterium isolated from a brackish lake sediment.</title>
        <authorList>
            <person name="Watanabe T."/>
            <person name="Yabe T."/>
            <person name="Tsuji J.M."/>
            <person name="Fukui M."/>
        </authorList>
    </citation>
    <scope>NUCLEOTIDE SEQUENCE [LARGE SCALE GENOMIC DNA]</scope>
    <source>
        <strain evidence="2">12FAK</strain>
    </source>
</reference>
<sequence length="51" mass="6117">MDDKQARLRELRDQARMYYRATLKGLWSLDFTITEHLAWIEQEMAMVEAKG</sequence>
<gene>
    <name evidence="1" type="ORF">FAK_24800</name>
</gene>
<evidence type="ECO:0000313" key="2">
    <source>
        <dbReference type="Proteomes" id="UP001366166"/>
    </source>
</evidence>
<proteinExistence type="predicted"/>
<dbReference type="AlphaFoldDB" id="A0AAU9EQP1"/>
<evidence type="ECO:0000313" key="1">
    <source>
        <dbReference type="EMBL" id="BEQ15414.1"/>
    </source>
</evidence>
<name>A0AAU9EQP1_9BACT</name>